<feature type="signal peptide" evidence="1">
    <location>
        <begin position="1"/>
        <end position="21"/>
    </location>
</feature>
<keyword evidence="1" id="KW-0732">Signal</keyword>
<reference evidence="3" key="2">
    <citation type="submission" date="2024-04" db="EMBL/GenBank/DDBJ databases">
        <authorList>
            <person name="Chen Y."/>
            <person name="Shah S."/>
            <person name="Dougan E. K."/>
            <person name="Thang M."/>
            <person name="Chan C."/>
        </authorList>
    </citation>
    <scope>NUCLEOTIDE SEQUENCE [LARGE SCALE GENOMIC DNA]</scope>
</reference>
<accession>A0A9P1CYU8</accession>
<protein>
    <submittedName>
        <fullName evidence="4">SEC14 cytosolic factor</fullName>
    </submittedName>
</protein>
<reference evidence="2" key="1">
    <citation type="submission" date="2022-10" db="EMBL/GenBank/DDBJ databases">
        <authorList>
            <person name="Chen Y."/>
            <person name="Dougan E. K."/>
            <person name="Chan C."/>
            <person name="Rhodes N."/>
            <person name="Thang M."/>
        </authorList>
    </citation>
    <scope>NUCLEOTIDE SEQUENCE</scope>
</reference>
<name>A0A9P1CYU8_9DINO</name>
<proteinExistence type="predicted"/>
<sequence length="339" mass="40179">MAPRWRFIFALVFLGVGGVCGEGVGPLMRRAGTVDRSNRSTHVTLDPSRKDGRSAFIQMGSGVDRCGARANHRCAKRHIKQKAHIAVYTYNLGGYEEPRGFQVPCVPDTVDAFLFLDARTKRKAPKAALAYWKRQGWKLKIVPLEDATPYVSGERLTSKYLKFTPPEWMERYDWLVGYDHDMTINLQKLPRFLEDRDDRPLLMLKWYWRDCEDDAFKCMMWEMNDMLTKRPEYVKSSRRNIQHWKELMRSLHEAREAFMPPHYYESCIIARNLKHEKAETVRNAFEKIYNMSHDIQRDQFLLPYYLWRHDLSYELEALHLDEMQEQLDMCSVPTKRKRN</sequence>
<dbReference type="OrthoDB" id="417361at2759"/>
<organism evidence="2">
    <name type="scientific">Cladocopium goreaui</name>
    <dbReference type="NCBI Taxonomy" id="2562237"/>
    <lineage>
        <taxon>Eukaryota</taxon>
        <taxon>Sar</taxon>
        <taxon>Alveolata</taxon>
        <taxon>Dinophyceae</taxon>
        <taxon>Suessiales</taxon>
        <taxon>Symbiodiniaceae</taxon>
        <taxon>Cladocopium</taxon>
    </lineage>
</organism>
<feature type="chain" id="PRO_5043270893" evidence="1">
    <location>
        <begin position="22"/>
        <end position="339"/>
    </location>
</feature>
<gene>
    <name evidence="2" type="ORF">C1SCF055_LOCUS25073</name>
</gene>
<dbReference type="EMBL" id="CAMXCT010002546">
    <property type="protein sequence ID" value="CAI3998801.1"/>
    <property type="molecule type" value="Genomic_DNA"/>
</dbReference>
<dbReference type="AlphaFoldDB" id="A0A9P1CYU8"/>
<evidence type="ECO:0000313" key="5">
    <source>
        <dbReference type="Proteomes" id="UP001152797"/>
    </source>
</evidence>
<dbReference type="EMBL" id="CAMXCT020002546">
    <property type="protein sequence ID" value="CAL1152176.1"/>
    <property type="molecule type" value="Genomic_DNA"/>
</dbReference>
<evidence type="ECO:0000313" key="2">
    <source>
        <dbReference type="EMBL" id="CAI3998801.1"/>
    </source>
</evidence>
<evidence type="ECO:0000256" key="1">
    <source>
        <dbReference type="SAM" id="SignalP"/>
    </source>
</evidence>
<evidence type="ECO:0000313" key="3">
    <source>
        <dbReference type="EMBL" id="CAL1152176.1"/>
    </source>
</evidence>
<dbReference type="Proteomes" id="UP001152797">
    <property type="component" value="Unassembled WGS sequence"/>
</dbReference>
<keyword evidence="5" id="KW-1185">Reference proteome</keyword>
<comment type="caution">
    <text evidence="2">The sequence shown here is derived from an EMBL/GenBank/DDBJ whole genome shotgun (WGS) entry which is preliminary data.</text>
</comment>
<evidence type="ECO:0000313" key="4">
    <source>
        <dbReference type="EMBL" id="CAL4786113.1"/>
    </source>
</evidence>
<dbReference type="EMBL" id="CAMXCT030002546">
    <property type="protein sequence ID" value="CAL4786113.1"/>
    <property type="molecule type" value="Genomic_DNA"/>
</dbReference>